<comment type="cofactor">
    <cofactor evidence="1">
        <name>pyridoxal 5'-phosphate</name>
        <dbReference type="ChEBI" id="CHEBI:597326"/>
    </cofactor>
</comment>
<dbReference type="InterPro" id="IPR045865">
    <property type="entry name" value="ACT-like_dom_sf"/>
</dbReference>
<evidence type="ECO:0000256" key="1">
    <source>
        <dbReference type="ARBA" id="ARBA00001933"/>
    </source>
</evidence>
<dbReference type="AlphaFoldDB" id="A0A181CCG4"/>
<evidence type="ECO:0000313" key="5">
    <source>
        <dbReference type="EMBL" id="QIP35915.1"/>
    </source>
</evidence>
<evidence type="ECO:0000256" key="4">
    <source>
        <dbReference type="ARBA" id="ARBA00023239"/>
    </source>
</evidence>
<dbReference type="Gene3D" id="3.30.70.260">
    <property type="match status" value="1"/>
</dbReference>
<dbReference type="Proteomes" id="UP000502533">
    <property type="component" value="Chromosome"/>
</dbReference>
<dbReference type="GO" id="GO:0009097">
    <property type="term" value="P:isoleucine biosynthetic process"/>
    <property type="evidence" value="ECO:0007669"/>
    <property type="project" value="TreeGrafter"/>
</dbReference>
<comment type="similarity">
    <text evidence="2">Belongs to the serine/threonine dehydratase family.</text>
</comment>
<keyword evidence="4 5" id="KW-0456">Lyase</keyword>
<keyword evidence="3" id="KW-0663">Pyridoxal phosphate</keyword>
<dbReference type="NCBIfam" id="NF005600">
    <property type="entry name" value="PRK07334.1"/>
    <property type="match status" value="1"/>
</dbReference>
<evidence type="ECO:0000313" key="6">
    <source>
        <dbReference type="Proteomes" id="UP000502533"/>
    </source>
</evidence>
<protein>
    <submittedName>
        <fullName evidence="5">Threonine ammonia-lyase</fullName>
        <ecNumber evidence="5">4.3.1.19</ecNumber>
    </submittedName>
</protein>
<dbReference type="PANTHER" id="PTHR48078:SF6">
    <property type="entry name" value="L-THREONINE DEHYDRATASE CATABOLIC TDCB"/>
    <property type="match status" value="1"/>
</dbReference>
<dbReference type="GO" id="GO:0003941">
    <property type="term" value="F:L-serine ammonia-lyase activity"/>
    <property type="evidence" value="ECO:0007669"/>
    <property type="project" value="TreeGrafter"/>
</dbReference>
<dbReference type="Pfam" id="PF00291">
    <property type="entry name" value="PALP"/>
    <property type="match status" value="1"/>
</dbReference>
<dbReference type="GO" id="GO:0006567">
    <property type="term" value="P:L-threonine catabolic process"/>
    <property type="evidence" value="ECO:0007669"/>
    <property type="project" value="TreeGrafter"/>
</dbReference>
<dbReference type="GeneID" id="85022671"/>
<dbReference type="KEGG" id="kre:GWK63_10920"/>
<dbReference type="EC" id="4.3.1.19" evidence="5"/>
<dbReference type="InterPro" id="IPR050147">
    <property type="entry name" value="Ser/Thr_Dehydratase"/>
</dbReference>
<dbReference type="SUPFAM" id="SSF55021">
    <property type="entry name" value="ACT-like"/>
    <property type="match status" value="1"/>
</dbReference>
<name>A0A181CCG4_9PROT</name>
<evidence type="ECO:0000256" key="2">
    <source>
        <dbReference type="ARBA" id="ARBA00010869"/>
    </source>
</evidence>
<keyword evidence="6" id="KW-1185">Reference proteome</keyword>
<dbReference type="InterPro" id="IPR001926">
    <property type="entry name" value="TrpB-like_PALP"/>
</dbReference>
<dbReference type="SUPFAM" id="SSF53686">
    <property type="entry name" value="Tryptophan synthase beta subunit-like PLP-dependent enzymes"/>
    <property type="match status" value="1"/>
</dbReference>
<dbReference type="GO" id="GO:0004794">
    <property type="term" value="F:threonine deaminase activity"/>
    <property type="evidence" value="ECO:0007669"/>
    <property type="project" value="UniProtKB-EC"/>
</dbReference>
<dbReference type="PROSITE" id="PS51671">
    <property type="entry name" value="ACT"/>
    <property type="match status" value="1"/>
</dbReference>
<gene>
    <name evidence="5" type="ORF">GWK63_10920</name>
</gene>
<dbReference type="EMBL" id="CP050139">
    <property type="protein sequence ID" value="QIP35915.1"/>
    <property type="molecule type" value="Genomic_DNA"/>
</dbReference>
<evidence type="ECO:0000256" key="3">
    <source>
        <dbReference type="ARBA" id="ARBA00022898"/>
    </source>
</evidence>
<dbReference type="CDD" id="cd01562">
    <property type="entry name" value="Thr-dehyd"/>
    <property type="match status" value="1"/>
</dbReference>
<dbReference type="RefSeq" id="WP_007399681.1">
    <property type="nucleotide sequence ID" value="NZ_CALMTF010000079.1"/>
</dbReference>
<proteinExistence type="inferred from homology"/>
<dbReference type="InterPro" id="IPR002912">
    <property type="entry name" value="ACT_dom"/>
</dbReference>
<dbReference type="InterPro" id="IPR044561">
    <property type="entry name" value="ACT_ThrD-II-like"/>
</dbReference>
<dbReference type="InterPro" id="IPR036052">
    <property type="entry name" value="TrpB-like_PALP_sf"/>
</dbReference>
<accession>A0A181CCG4</accession>
<dbReference type="FunFam" id="3.40.50.1100:FF:000005">
    <property type="entry name" value="Threonine dehydratase catabolic"/>
    <property type="match status" value="1"/>
</dbReference>
<dbReference type="PANTHER" id="PTHR48078">
    <property type="entry name" value="THREONINE DEHYDRATASE, MITOCHONDRIAL-RELATED"/>
    <property type="match status" value="1"/>
</dbReference>
<sequence>MITLEDITAAAQRIKGRVLHTPTVPCQTLSRATGADIVLKLDNLQAVGSFKERGAANKLALLTPRERERGVITVSAGNHAQGVARHASLLGIDAVIVMPRFTPAAKVTRTAAWGARVVLEGDNFAEATAHANMLCQREGRVFVHPYDDPEVMAGQGTFALELFEDAGPLDTLVCPIGGGGLLAGCAVAGRALQPGMDIIGVQVENFSSLSGFPGDEVMPPGGATIAEGIAVLQIGRQPLEVIRELVSSVLVVPESAIETAITMLAEGAKQVSEGAGATALAAVLTYPELFRGKRVALPVTGGNIDSRILANTLLRSLLRDGRLLCLKMEIPDRPGVLADIAQKISAAGGNIIEVSHQRLFTTPSVQAAELEVMIEARDPDHARALEAELAKTYIVRRA</sequence>
<dbReference type="Gene3D" id="3.40.50.1100">
    <property type="match status" value="2"/>
</dbReference>
<dbReference type="GO" id="GO:0006565">
    <property type="term" value="P:L-serine catabolic process"/>
    <property type="evidence" value="ECO:0007669"/>
    <property type="project" value="TreeGrafter"/>
</dbReference>
<dbReference type="CDD" id="cd04886">
    <property type="entry name" value="ACT_ThrD-II-like"/>
    <property type="match status" value="1"/>
</dbReference>
<organism evidence="5 6">
    <name type="scientific">Komagataeibacter rhaeticus</name>
    <dbReference type="NCBI Taxonomy" id="215221"/>
    <lineage>
        <taxon>Bacteria</taxon>
        <taxon>Pseudomonadati</taxon>
        <taxon>Pseudomonadota</taxon>
        <taxon>Alphaproteobacteria</taxon>
        <taxon>Acetobacterales</taxon>
        <taxon>Acetobacteraceae</taxon>
        <taxon>Komagataeibacter</taxon>
    </lineage>
</organism>
<reference evidence="5 6" key="1">
    <citation type="submission" date="2020-03" db="EMBL/GenBank/DDBJ databases">
        <title>Isolation of cellulose-producing strains, genome characterization and application of the synthesized cellulose films as an economical and sustainable material for piezoelectric sensor construction.</title>
        <authorList>
            <person name="Mangayil R.K."/>
        </authorList>
    </citation>
    <scope>NUCLEOTIDE SEQUENCE [LARGE SCALE GENOMIC DNA]</scope>
    <source>
        <strain evidence="5 6">ENS 9a1a</strain>
    </source>
</reference>